<gene>
    <name evidence="1" type="ORF">SAMN02746009_03663</name>
</gene>
<accession>A0A1M7ER23</accession>
<dbReference type="RefSeq" id="WP_073288226.1">
    <property type="nucleotide sequence ID" value="NZ_FRAS01000026.1"/>
</dbReference>
<dbReference type="AlphaFoldDB" id="A0A1M7ER23"/>
<dbReference type="OrthoDB" id="623809at2"/>
<name>A0A1M7ER23_9BACT</name>
<reference evidence="2" key="1">
    <citation type="submission" date="2016-11" db="EMBL/GenBank/DDBJ databases">
        <authorList>
            <person name="Varghese N."/>
            <person name="Submissions S."/>
        </authorList>
    </citation>
    <scope>NUCLEOTIDE SEQUENCE [LARGE SCALE GENOMIC DNA]</scope>
    <source>
        <strain evidence="2">DSM 18569</strain>
    </source>
</reference>
<protein>
    <recommendedName>
        <fullName evidence="3">Copper amine oxidase N-terminal domain-containing protein</fullName>
    </recommendedName>
</protein>
<organism evidence="1 2">
    <name type="scientific">Hymenobacter psychrotolerans DSM 18569</name>
    <dbReference type="NCBI Taxonomy" id="1121959"/>
    <lineage>
        <taxon>Bacteria</taxon>
        <taxon>Pseudomonadati</taxon>
        <taxon>Bacteroidota</taxon>
        <taxon>Cytophagia</taxon>
        <taxon>Cytophagales</taxon>
        <taxon>Hymenobacteraceae</taxon>
        <taxon>Hymenobacter</taxon>
    </lineage>
</organism>
<evidence type="ECO:0008006" key="3">
    <source>
        <dbReference type="Google" id="ProtNLM"/>
    </source>
</evidence>
<dbReference type="STRING" id="1121959.SAMN02746009_03663"/>
<dbReference type="EMBL" id="FRAS01000026">
    <property type="protein sequence ID" value="SHL94140.1"/>
    <property type="molecule type" value="Genomic_DNA"/>
</dbReference>
<keyword evidence="2" id="KW-1185">Reference proteome</keyword>
<evidence type="ECO:0000313" key="2">
    <source>
        <dbReference type="Proteomes" id="UP000183947"/>
    </source>
</evidence>
<proteinExistence type="predicted"/>
<evidence type="ECO:0000313" key="1">
    <source>
        <dbReference type="EMBL" id="SHL94140.1"/>
    </source>
</evidence>
<dbReference type="Proteomes" id="UP000183947">
    <property type="component" value="Unassembled WGS sequence"/>
</dbReference>
<sequence>MKFSFNIWKEEISLAVLLAGAIVSVKATRPVPPDSTSARILQAKAGASVELPEFAFQKSRQLSYRKLVLPGPQFLISDDPEYIRVPEAAVFRERVLPGTVRFYLYNVNGVKEPQKMDRKITALIKNLGSGPMRLQMLKYSAQPPGGDYLKIGSQGLADYFASQPSPKVRQVKAGQAVALDEKWEKTTVSYDDLVHGFYEFLIDQPAEITVLQTSPGTPGPTALARNPTVLPGKSKSGAGRGVFGVSNYRVQPDSVFDTRHGAAEITVADGQRDPWVEGTASHTPETAVLKGNYGVLYDINIRWRSTDGRGLALLTRNARGGGPNNNWCGAMATSVVVSAGLHPGGIVKLPSDKAATKKEPEAVVIQVFAPPADGQEQLIHLTYSPPGASCLPTPITLVPVDMQAK</sequence>